<feature type="region of interest" description="Disordered" evidence="8">
    <location>
        <begin position="247"/>
        <end position="268"/>
    </location>
</feature>
<dbReference type="InterPro" id="IPR013087">
    <property type="entry name" value="Znf_C2H2_type"/>
</dbReference>
<dbReference type="Proteomes" id="UP000735302">
    <property type="component" value="Unassembled WGS sequence"/>
</dbReference>
<dbReference type="EMBL" id="BLXT01000255">
    <property type="protein sequence ID" value="GFN75226.1"/>
    <property type="molecule type" value="Genomic_DNA"/>
</dbReference>
<evidence type="ECO:0000256" key="6">
    <source>
        <dbReference type="ARBA" id="ARBA00023242"/>
    </source>
</evidence>
<feature type="region of interest" description="Disordered" evidence="8">
    <location>
        <begin position="531"/>
        <end position="551"/>
    </location>
</feature>
<feature type="region of interest" description="Disordered" evidence="8">
    <location>
        <begin position="76"/>
        <end position="201"/>
    </location>
</feature>
<dbReference type="PROSITE" id="PS00028">
    <property type="entry name" value="ZINC_FINGER_C2H2_1"/>
    <property type="match status" value="1"/>
</dbReference>
<feature type="region of interest" description="Disordered" evidence="8">
    <location>
        <begin position="425"/>
        <end position="454"/>
    </location>
</feature>
<keyword evidence="4 7" id="KW-0863">Zinc-finger</keyword>
<feature type="compositionally biased region" description="Low complexity" evidence="8">
    <location>
        <begin position="148"/>
        <end position="160"/>
    </location>
</feature>
<dbReference type="SUPFAM" id="SSF57667">
    <property type="entry name" value="beta-beta-alpha zinc fingers"/>
    <property type="match status" value="1"/>
</dbReference>
<keyword evidence="5" id="KW-0862">Zinc</keyword>
<dbReference type="GO" id="GO:0005634">
    <property type="term" value="C:nucleus"/>
    <property type="evidence" value="ECO:0007669"/>
    <property type="project" value="UniProtKB-SubCell"/>
</dbReference>
<dbReference type="PROSITE" id="PS50157">
    <property type="entry name" value="ZINC_FINGER_C2H2_2"/>
    <property type="match status" value="1"/>
</dbReference>
<dbReference type="InterPro" id="IPR036236">
    <property type="entry name" value="Znf_C2H2_sf"/>
</dbReference>
<dbReference type="SMART" id="SM00355">
    <property type="entry name" value="ZnF_C2H2"/>
    <property type="match status" value="1"/>
</dbReference>
<evidence type="ECO:0000256" key="7">
    <source>
        <dbReference type="PROSITE-ProRule" id="PRU00042"/>
    </source>
</evidence>
<proteinExistence type="predicted"/>
<keyword evidence="6" id="KW-0539">Nucleus</keyword>
<reference evidence="10 11" key="1">
    <citation type="journal article" date="2021" name="Elife">
        <title>Chloroplast acquisition without the gene transfer in kleptoplastic sea slugs, Plakobranchus ocellatus.</title>
        <authorList>
            <person name="Maeda T."/>
            <person name="Takahashi S."/>
            <person name="Yoshida T."/>
            <person name="Shimamura S."/>
            <person name="Takaki Y."/>
            <person name="Nagai Y."/>
            <person name="Toyoda A."/>
            <person name="Suzuki Y."/>
            <person name="Arimoto A."/>
            <person name="Ishii H."/>
            <person name="Satoh N."/>
            <person name="Nishiyama T."/>
            <person name="Hasebe M."/>
            <person name="Maruyama T."/>
            <person name="Minagawa J."/>
            <person name="Obokata J."/>
            <person name="Shigenobu S."/>
        </authorList>
    </citation>
    <scope>NUCLEOTIDE SEQUENCE [LARGE SCALE GENOMIC DNA]</scope>
</reference>
<sequence>MHSSIFFTAEEEHFSGERPIFPNLESHEQIDPRPASTEAALFTPNAILALRREGLIPCILFSLCLEIDVTGVRWKSEQRSGARCSPRENQTDRQAAGRDAADGTETFSSPGPPRSPRASSVPKKRRFTLPDEGQGHDARVLPQKEVASVSFSSSSIRPSSNYDGSNDVDGGGGARDHDIRHAPGERSTQDSAQYCPDNINTNYKDEEGPICLVVGNVASDRNQDQQALASADKLKNVKLKQLLLQHETSHSTEASAEREPDPGPSLIATTPKRRVELATVDAVSETYYSETQVQTFSAQCVSRPSPSYSHQQRYHRGPYSRFVSETSIEQSIDQIIRASVAKEADDLDISRDSWDRSSPQGPGSSSFYSTAQMVCGTSTSYQAMPMSMPSLIASCPIGAVSSYFPPQPYGANPRLVLSPKHFRLSNGQQSYHMPPGTPGTSPSGSPASENSLDTASKRFDAGGLYAVAHDSPTARRSMAYHPKTGMETVRHGDGYRQGGAPIYSSEMDLRHWAAIAGNGYAGPISGRMNGESSMETHGLGPDFDDPKFMTDGRMKKRRYPTSRPFKCQHCDQAFNQRIHLKKHMSKHTVVSESTLRFTGTRLSRFRAPPPAPCLIGGPKSMI</sequence>
<dbReference type="AlphaFoldDB" id="A0AAV3XXM9"/>
<feature type="compositionally biased region" description="Basic and acidic residues" evidence="8">
    <location>
        <begin position="247"/>
        <end position="261"/>
    </location>
</feature>
<evidence type="ECO:0000256" key="1">
    <source>
        <dbReference type="ARBA" id="ARBA00004123"/>
    </source>
</evidence>
<gene>
    <name evidence="10" type="ORF">PoB_000173200</name>
</gene>
<keyword evidence="11" id="KW-1185">Reference proteome</keyword>
<dbReference type="Gene3D" id="3.30.160.60">
    <property type="entry name" value="Classic Zinc Finger"/>
    <property type="match status" value="1"/>
</dbReference>
<name>A0AAV3XXM9_9GAST</name>
<evidence type="ECO:0000313" key="10">
    <source>
        <dbReference type="EMBL" id="GFN75226.1"/>
    </source>
</evidence>
<evidence type="ECO:0000256" key="3">
    <source>
        <dbReference type="ARBA" id="ARBA00022737"/>
    </source>
</evidence>
<organism evidence="10 11">
    <name type="scientific">Plakobranchus ocellatus</name>
    <dbReference type="NCBI Taxonomy" id="259542"/>
    <lineage>
        <taxon>Eukaryota</taxon>
        <taxon>Metazoa</taxon>
        <taxon>Spiralia</taxon>
        <taxon>Lophotrochozoa</taxon>
        <taxon>Mollusca</taxon>
        <taxon>Gastropoda</taxon>
        <taxon>Heterobranchia</taxon>
        <taxon>Euthyneura</taxon>
        <taxon>Panpulmonata</taxon>
        <taxon>Sacoglossa</taxon>
        <taxon>Placobranchoidea</taxon>
        <taxon>Plakobranchidae</taxon>
        <taxon>Plakobranchus</taxon>
    </lineage>
</organism>
<evidence type="ECO:0000259" key="9">
    <source>
        <dbReference type="PROSITE" id="PS50157"/>
    </source>
</evidence>
<feature type="domain" description="C2H2-type" evidence="9">
    <location>
        <begin position="565"/>
        <end position="588"/>
    </location>
</feature>
<dbReference type="GO" id="GO:0008270">
    <property type="term" value="F:zinc ion binding"/>
    <property type="evidence" value="ECO:0007669"/>
    <property type="project" value="UniProtKB-KW"/>
</dbReference>
<protein>
    <submittedName>
        <fullName evidence="10">Gastrula Zinc finger protein xlcgf49.1-like</fullName>
    </submittedName>
</protein>
<evidence type="ECO:0000256" key="8">
    <source>
        <dbReference type="SAM" id="MobiDB-lite"/>
    </source>
</evidence>
<evidence type="ECO:0000256" key="2">
    <source>
        <dbReference type="ARBA" id="ARBA00022723"/>
    </source>
</evidence>
<evidence type="ECO:0000256" key="5">
    <source>
        <dbReference type="ARBA" id="ARBA00022833"/>
    </source>
</evidence>
<feature type="compositionally biased region" description="Basic and acidic residues" evidence="8">
    <location>
        <begin position="76"/>
        <end position="101"/>
    </location>
</feature>
<keyword evidence="2" id="KW-0479">Metal-binding</keyword>
<accession>A0AAV3XXM9</accession>
<evidence type="ECO:0000256" key="4">
    <source>
        <dbReference type="ARBA" id="ARBA00022771"/>
    </source>
</evidence>
<keyword evidence="3" id="KW-0677">Repeat</keyword>
<comment type="subcellular location">
    <subcellularLocation>
        <location evidence="1">Nucleus</location>
    </subcellularLocation>
</comment>
<evidence type="ECO:0000313" key="11">
    <source>
        <dbReference type="Proteomes" id="UP000735302"/>
    </source>
</evidence>
<feature type="compositionally biased region" description="Basic and acidic residues" evidence="8">
    <location>
        <begin position="174"/>
        <end position="188"/>
    </location>
</feature>
<dbReference type="FunFam" id="3.30.160.60:FF:000145">
    <property type="entry name" value="Zinc finger protein 574"/>
    <property type="match status" value="1"/>
</dbReference>
<comment type="caution">
    <text evidence="10">The sequence shown here is derived from an EMBL/GenBank/DDBJ whole genome shotgun (WGS) entry which is preliminary data.</text>
</comment>